<sequence length="150" mass="17009">MLFDFPGREEGATIRNIGIIKVFANLGTSSVNQHLYYCTIMLKFMDGEGNAVSLACMYLVRQTVDGELVLGVNNFCLQEVSLLLVMAMNVEVTRRRRSTSSEDEMYGGDQQRNEFLQAKNNGRAKDMSPSHGLNDQRMNNEKHRVPEEQK</sequence>
<name>A0A0N4XK75_NIPBR</name>
<evidence type="ECO:0000313" key="3">
    <source>
        <dbReference type="Proteomes" id="UP000271162"/>
    </source>
</evidence>
<dbReference type="Proteomes" id="UP000271162">
    <property type="component" value="Unassembled WGS sequence"/>
</dbReference>
<evidence type="ECO:0000313" key="2">
    <source>
        <dbReference type="EMBL" id="VDL66517.1"/>
    </source>
</evidence>
<feature type="region of interest" description="Disordered" evidence="1">
    <location>
        <begin position="94"/>
        <end position="150"/>
    </location>
</feature>
<organism evidence="4">
    <name type="scientific">Nippostrongylus brasiliensis</name>
    <name type="common">Rat hookworm</name>
    <dbReference type="NCBI Taxonomy" id="27835"/>
    <lineage>
        <taxon>Eukaryota</taxon>
        <taxon>Metazoa</taxon>
        <taxon>Ecdysozoa</taxon>
        <taxon>Nematoda</taxon>
        <taxon>Chromadorea</taxon>
        <taxon>Rhabditida</taxon>
        <taxon>Rhabditina</taxon>
        <taxon>Rhabditomorpha</taxon>
        <taxon>Strongyloidea</taxon>
        <taxon>Heligmosomidae</taxon>
        <taxon>Nippostrongylus</taxon>
    </lineage>
</organism>
<accession>A0A0N4XK75</accession>
<keyword evidence="3" id="KW-1185">Reference proteome</keyword>
<gene>
    <name evidence="2" type="ORF">NBR_LOCUS2928</name>
</gene>
<evidence type="ECO:0000313" key="4">
    <source>
        <dbReference type="WBParaSite" id="NBR_0000292701-mRNA-1"/>
    </source>
</evidence>
<reference evidence="2 3" key="2">
    <citation type="submission" date="2018-11" db="EMBL/GenBank/DDBJ databases">
        <authorList>
            <consortium name="Pathogen Informatics"/>
        </authorList>
    </citation>
    <scope>NUCLEOTIDE SEQUENCE [LARGE SCALE GENOMIC DNA]</scope>
</reference>
<protein>
    <submittedName>
        <fullName evidence="4">Gag-pol polyprotein</fullName>
    </submittedName>
</protein>
<proteinExistence type="predicted"/>
<dbReference type="AlphaFoldDB" id="A0A0N4XK75"/>
<evidence type="ECO:0000256" key="1">
    <source>
        <dbReference type="SAM" id="MobiDB-lite"/>
    </source>
</evidence>
<dbReference type="WBParaSite" id="NBR_0000292701-mRNA-1">
    <property type="protein sequence ID" value="NBR_0000292701-mRNA-1"/>
    <property type="gene ID" value="NBR_0000292701"/>
</dbReference>
<reference evidence="4" key="1">
    <citation type="submission" date="2017-02" db="UniProtKB">
        <authorList>
            <consortium name="WormBaseParasite"/>
        </authorList>
    </citation>
    <scope>IDENTIFICATION</scope>
</reference>
<feature type="compositionally biased region" description="Basic and acidic residues" evidence="1">
    <location>
        <begin position="138"/>
        <end position="150"/>
    </location>
</feature>
<dbReference type="EMBL" id="UYSL01003862">
    <property type="protein sequence ID" value="VDL66517.1"/>
    <property type="molecule type" value="Genomic_DNA"/>
</dbReference>